<sequence>MQRNLLVMIVLVTLLPLGLQAADDVAVNNTQQQEVAALDAQKFRDDIESLNRSFDEVRRDQLNYKIENSLLKEVYSSNLETVNTVMTIALALFTVLGFLGVRGIFSLRGEFRGELSTFQNVTSEAQKRLDEIERSHKNISEQIHRLNRENEEQNARISTMELHDQAASAFQKNDFERTIELMSLALEANPQDVEAMNQKAMAYISTGKYTEAAALLNKAIEVNPDFSSAVQNLLEALICAGRIEDFDIVLNKHRFEIAKTLHLEEYLTALRLFKTDQVEILYSHMIEHIESLSQPDEAGWCLDWNFEDIKRATKSSYGTNHRKALIVYTDVLSGDLSPINGLARIRELQVIDLESFQL</sequence>
<dbReference type="PROSITE" id="PS50005">
    <property type="entry name" value="TPR"/>
    <property type="match status" value="1"/>
</dbReference>
<feature type="repeat" description="TPR" evidence="3">
    <location>
        <begin position="193"/>
        <end position="226"/>
    </location>
</feature>
<evidence type="ECO:0000256" key="5">
    <source>
        <dbReference type="SAM" id="Phobius"/>
    </source>
</evidence>
<evidence type="ECO:0000256" key="4">
    <source>
        <dbReference type="SAM" id="Coils"/>
    </source>
</evidence>
<dbReference type="SUPFAM" id="SSF48452">
    <property type="entry name" value="TPR-like"/>
    <property type="match status" value="1"/>
</dbReference>
<dbReference type="Gene3D" id="1.25.40.10">
    <property type="entry name" value="Tetratricopeptide repeat domain"/>
    <property type="match status" value="1"/>
</dbReference>
<dbReference type="PANTHER" id="PTHR44943:SF8">
    <property type="entry name" value="TPR REPEAT-CONTAINING PROTEIN MJ0263"/>
    <property type="match status" value="1"/>
</dbReference>
<evidence type="ECO:0000256" key="6">
    <source>
        <dbReference type="SAM" id="SignalP"/>
    </source>
</evidence>
<dbReference type="STRING" id="375760.SAMN04488073_1321"/>
<dbReference type="InterPro" id="IPR051685">
    <property type="entry name" value="Ycf3/AcsC/BcsC/TPR_MFPF"/>
</dbReference>
<dbReference type="SMART" id="SM00028">
    <property type="entry name" value="TPR"/>
    <property type="match status" value="2"/>
</dbReference>
<keyword evidence="8" id="KW-1185">Reference proteome</keyword>
<keyword evidence="5" id="KW-0812">Transmembrane</keyword>
<keyword evidence="5" id="KW-0472">Membrane</keyword>
<keyword evidence="1" id="KW-0677">Repeat</keyword>
<dbReference type="EMBL" id="FOYV01000001">
    <property type="protein sequence ID" value="SFR44335.1"/>
    <property type="molecule type" value="Genomic_DNA"/>
</dbReference>
<keyword evidence="6" id="KW-0732">Signal</keyword>
<evidence type="ECO:0000256" key="2">
    <source>
        <dbReference type="ARBA" id="ARBA00022803"/>
    </source>
</evidence>
<feature type="coiled-coil region" evidence="4">
    <location>
        <begin position="122"/>
        <end position="163"/>
    </location>
</feature>
<reference evidence="8" key="1">
    <citation type="submission" date="2016-10" db="EMBL/GenBank/DDBJ databases">
        <authorList>
            <person name="Varghese N."/>
            <person name="Submissions S."/>
        </authorList>
    </citation>
    <scope>NUCLEOTIDE SEQUENCE [LARGE SCALE GENOMIC DNA]</scope>
    <source>
        <strain evidence="8">CGMCC 1.6294</strain>
    </source>
</reference>
<dbReference type="AlphaFoldDB" id="A0A1I6GQ34"/>
<feature type="signal peptide" evidence="6">
    <location>
        <begin position="1"/>
        <end position="21"/>
    </location>
</feature>
<dbReference type="Proteomes" id="UP000199290">
    <property type="component" value="Unassembled WGS sequence"/>
</dbReference>
<organism evidence="7 8">
    <name type="scientific">Marinobacter gudaonensis</name>
    <dbReference type="NCBI Taxonomy" id="375760"/>
    <lineage>
        <taxon>Bacteria</taxon>
        <taxon>Pseudomonadati</taxon>
        <taxon>Pseudomonadota</taxon>
        <taxon>Gammaproteobacteria</taxon>
        <taxon>Pseudomonadales</taxon>
        <taxon>Marinobacteraceae</taxon>
        <taxon>Marinobacter</taxon>
    </lineage>
</organism>
<dbReference type="PANTHER" id="PTHR44943">
    <property type="entry name" value="CELLULOSE SYNTHASE OPERON PROTEIN C"/>
    <property type="match status" value="1"/>
</dbReference>
<keyword evidence="5" id="KW-1133">Transmembrane helix</keyword>
<protein>
    <submittedName>
        <fullName evidence="7">Tetratricopeptide repeat-containing protein</fullName>
    </submittedName>
</protein>
<dbReference type="PROSITE" id="PS50293">
    <property type="entry name" value="TPR_REGION"/>
    <property type="match status" value="1"/>
</dbReference>
<gene>
    <name evidence="7" type="ORF">SAMN04488073_1321</name>
</gene>
<evidence type="ECO:0000313" key="8">
    <source>
        <dbReference type="Proteomes" id="UP000199290"/>
    </source>
</evidence>
<dbReference type="Pfam" id="PF14559">
    <property type="entry name" value="TPR_19"/>
    <property type="match status" value="1"/>
</dbReference>
<dbReference type="InterPro" id="IPR011990">
    <property type="entry name" value="TPR-like_helical_dom_sf"/>
</dbReference>
<dbReference type="RefSeq" id="WP_139229631.1">
    <property type="nucleotide sequence ID" value="NZ_FOYV01000001.1"/>
</dbReference>
<evidence type="ECO:0000256" key="3">
    <source>
        <dbReference type="PROSITE-ProRule" id="PRU00339"/>
    </source>
</evidence>
<name>A0A1I6GQ34_9GAMM</name>
<evidence type="ECO:0000256" key="1">
    <source>
        <dbReference type="ARBA" id="ARBA00022737"/>
    </source>
</evidence>
<dbReference type="OrthoDB" id="9815894at2"/>
<feature type="transmembrane region" description="Helical" evidence="5">
    <location>
        <begin position="85"/>
        <end position="105"/>
    </location>
</feature>
<proteinExistence type="predicted"/>
<dbReference type="InterPro" id="IPR019734">
    <property type="entry name" value="TPR_rpt"/>
</dbReference>
<feature type="chain" id="PRO_5011453795" evidence="6">
    <location>
        <begin position="22"/>
        <end position="358"/>
    </location>
</feature>
<keyword evidence="4" id="KW-0175">Coiled coil</keyword>
<keyword evidence="2 3" id="KW-0802">TPR repeat</keyword>
<accession>A0A1I6GQ34</accession>
<evidence type="ECO:0000313" key="7">
    <source>
        <dbReference type="EMBL" id="SFR44335.1"/>
    </source>
</evidence>